<keyword evidence="13" id="KW-1185">Reference proteome</keyword>
<feature type="transmembrane region" description="Helical" evidence="7">
    <location>
        <begin position="412"/>
        <end position="436"/>
    </location>
</feature>
<evidence type="ECO:0000256" key="6">
    <source>
        <dbReference type="ARBA" id="ARBA00023136"/>
    </source>
</evidence>
<dbReference type="PANTHER" id="PTHR13018">
    <property type="entry name" value="PROBABLE MEMBRANE PROTEIN DUF221-RELATED"/>
    <property type="match status" value="1"/>
</dbReference>
<proteinExistence type="inferred from homology"/>
<feature type="domain" description="CSC1/OSCA1-like N-terminal transmembrane" evidence="10">
    <location>
        <begin position="49"/>
        <end position="198"/>
    </location>
</feature>
<dbReference type="GO" id="GO:0005227">
    <property type="term" value="F:calcium-activated cation channel activity"/>
    <property type="evidence" value="ECO:0007669"/>
    <property type="project" value="InterPro"/>
</dbReference>
<feature type="transmembrane region" description="Helical" evidence="7">
    <location>
        <begin position="662"/>
        <end position="684"/>
    </location>
</feature>
<evidence type="ECO:0000256" key="5">
    <source>
        <dbReference type="ARBA" id="ARBA00022989"/>
    </source>
</evidence>
<evidence type="ECO:0000256" key="3">
    <source>
        <dbReference type="ARBA" id="ARBA00022448"/>
    </source>
</evidence>
<organism evidence="12 13">
    <name type="scientific">Gnomoniopsis smithogilvyi</name>
    <dbReference type="NCBI Taxonomy" id="1191159"/>
    <lineage>
        <taxon>Eukaryota</taxon>
        <taxon>Fungi</taxon>
        <taxon>Dikarya</taxon>
        <taxon>Ascomycota</taxon>
        <taxon>Pezizomycotina</taxon>
        <taxon>Sordariomycetes</taxon>
        <taxon>Sordariomycetidae</taxon>
        <taxon>Diaporthales</taxon>
        <taxon>Gnomoniaceae</taxon>
        <taxon>Gnomoniopsis</taxon>
    </lineage>
</organism>
<evidence type="ECO:0000259" key="9">
    <source>
        <dbReference type="Pfam" id="PF12621"/>
    </source>
</evidence>
<evidence type="ECO:0000256" key="1">
    <source>
        <dbReference type="ARBA" id="ARBA00004141"/>
    </source>
</evidence>
<dbReference type="InterPro" id="IPR027815">
    <property type="entry name" value="CSC1/OSCA1-like_cyt"/>
</dbReference>
<evidence type="ECO:0000256" key="4">
    <source>
        <dbReference type="ARBA" id="ARBA00022692"/>
    </source>
</evidence>
<dbReference type="InterPro" id="IPR032880">
    <property type="entry name" value="CSC1/OSCA1-like_N"/>
</dbReference>
<reference evidence="12" key="1">
    <citation type="submission" date="2022-10" db="EMBL/GenBank/DDBJ databases">
        <title>Tapping the CABI collections for fungal endophytes: first genome assemblies for Collariella, Neodidymelliopsis, Ascochyta clinopodiicola, Didymella pomorum, Didymosphaeria variabile, Neocosmospora piperis and Neocucurbitaria cava.</title>
        <authorList>
            <person name="Hill R."/>
        </authorList>
    </citation>
    <scope>NUCLEOTIDE SEQUENCE</scope>
    <source>
        <strain evidence="12">IMI 355082</strain>
    </source>
</reference>
<dbReference type="Pfam" id="PF12621">
    <property type="entry name" value="PHM7_ext"/>
    <property type="match status" value="1"/>
</dbReference>
<comment type="caution">
    <text evidence="12">The sequence shown here is derived from an EMBL/GenBank/DDBJ whole genome shotgun (WGS) entry which is preliminary data.</text>
</comment>
<dbReference type="Pfam" id="PF14703">
    <property type="entry name" value="PHM7_cyt"/>
    <property type="match status" value="1"/>
</dbReference>
<dbReference type="OrthoDB" id="1076608at2759"/>
<comment type="similarity">
    <text evidence="2">Belongs to the CSC1 (TC 1.A.17) family.</text>
</comment>
<dbReference type="GO" id="GO:0005886">
    <property type="term" value="C:plasma membrane"/>
    <property type="evidence" value="ECO:0007669"/>
    <property type="project" value="TreeGrafter"/>
</dbReference>
<keyword evidence="6 7" id="KW-0472">Membrane</keyword>
<evidence type="ECO:0000256" key="2">
    <source>
        <dbReference type="ARBA" id="ARBA00007779"/>
    </source>
</evidence>
<keyword evidence="3" id="KW-0813">Transport</keyword>
<feature type="domain" description="CSC1/OSCA1-like 7TM region" evidence="8">
    <location>
        <begin position="411"/>
        <end position="682"/>
    </location>
</feature>
<dbReference type="InterPro" id="IPR003864">
    <property type="entry name" value="CSC1/OSCA1-like_7TM"/>
</dbReference>
<sequence length="883" mass="99436">MALQNVLAPTMNEEGWHIHLDNVDAFPTLRILSNETATQDSDKSASLPAILAALIPSLISAVVLLSVFVIIKRPFRRIYSPRTFIDVIPEKDRTPISSLKRFEWIRTIRQLNDKFVLEHSSLDAYLYLRFLRTIIFICFAGVCITWPILFPVNATGGGDASQLDKLGFGNVHYKDRLYAHAVVAWLFFGFVMFVVVRERIWLIGLRQAWYLSKANASRLSSRTVLYLDPPKEVSSEDVQSAFGSDARTQWIIKATKPLDDLVESRDAKTTKLEYAEVSFLRQATKKITKKGIAPDDAAVENARPRERAYYIAGVASDLIDHLRDDVTKANQDVDEKRQSYTAEVTESHKRCAVFVEYADQTSAQKAYRGESNFRIPVPPNLAVQSRLIGVLPSEVNWRNLAMPQAERLSKKSLANVFVALLIIFWSIPTAIVGSISNVNYLATFEWLHWIKNLPSPILGLLTGFVPPLLTSMLASYVPIIMRKIAKASGEPTNVSAELQVQAWYYAFQIIQVFLVTALSSSATAFIPKIINEPHHVPQLLADNIPKSSNFYLTYFILQGLGSSVKTVMNWSDLFEYLFFEAFIYKTPRDKYKQYTSLKGIGWGKVYPKFTNFIIIALVYSCISPLVLGFAAVGLSLFYYAYKYNLLFVVQPKLESKGKCYTRALKQVLTGVYIGELCLIGLFGLRNAKGPSILVLILFIGTIAYNILTNRFLNPLEDHFTDSMLLGEDADPEQEALLAGAEEGRAEGEDEASGNSRVQQIGRELHVPSKVLDPIARFFEPHVYASRKAMRAFLQHTAAESDSPPQYTDEELQNAYKNPSLKSKKPIIWLPKDANGLSKKEIENLAEDGLDATDEGAWVDAKGKVDFDRDRLRELPVWKKTPNY</sequence>
<comment type="subcellular location">
    <subcellularLocation>
        <location evidence="1">Membrane</location>
        <topology evidence="1">Multi-pass membrane protein</topology>
    </subcellularLocation>
</comment>
<dbReference type="EMBL" id="JAPEVB010000006">
    <property type="protein sequence ID" value="KAJ4386763.1"/>
    <property type="molecule type" value="Genomic_DNA"/>
</dbReference>
<dbReference type="Pfam" id="PF02714">
    <property type="entry name" value="RSN1_7TM"/>
    <property type="match status" value="1"/>
</dbReference>
<feature type="transmembrane region" description="Helical" evidence="7">
    <location>
        <begin position="612"/>
        <end position="641"/>
    </location>
</feature>
<dbReference type="Pfam" id="PF13967">
    <property type="entry name" value="RSN1_TM"/>
    <property type="match status" value="1"/>
</dbReference>
<dbReference type="InterPro" id="IPR022257">
    <property type="entry name" value="PHM7_ext"/>
</dbReference>
<feature type="transmembrane region" description="Helical" evidence="7">
    <location>
        <begin position="177"/>
        <end position="196"/>
    </location>
</feature>
<evidence type="ECO:0000259" key="8">
    <source>
        <dbReference type="Pfam" id="PF02714"/>
    </source>
</evidence>
<feature type="transmembrane region" description="Helical" evidence="7">
    <location>
        <begin position="690"/>
        <end position="707"/>
    </location>
</feature>
<gene>
    <name evidence="12" type="primary">PHM7_2</name>
    <name evidence="12" type="ORF">N0V93_009661</name>
</gene>
<feature type="transmembrane region" description="Helical" evidence="7">
    <location>
        <begin position="130"/>
        <end position="149"/>
    </location>
</feature>
<feature type="transmembrane region" description="Helical" evidence="7">
    <location>
        <begin position="49"/>
        <end position="71"/>
    </location>
</feature>
<evidence type="ECO:0000256" key="7">
    <source>
        <dbReference type="SAM" id="Phobius"/>
    </source>
</evidence>
<accession>A0A9W8YMG4</accession>
<evidence type="ECO:0000259" key="11">
    <source>
        <dbReference type="Pfam" id="PF14703"/>
    </source>
</evidence>
<evidence type="ECO:0000313" key="13">
    <source>
        <dbReference type="Proteomes" id="UP001140453"/>
    </source>
</evidence>
<feature type="domain" description="CSC1/OSCA1-like cytosolic" evidence="11">
    <location>
        <begin position="221"/>
        <end position="399"/>
    </location>
</feature>
<name>A0A9W8YMG4_9PEZI</name>
<keyword evidence="5 7" id="KW-1133">Transmembrane helix</keyword>
<keyword evidence="4 7" id="KW-0812">Transmembrane</keyword>
<dbReference type="Proteomes" id="UP001140453">
    <property type="component" value="Unassembled WGS sequence"/>
</dbReference>
<dbReference type="PANTHER" id="PTHR13018:SF26">
    <property type="entry name" value="DOMAIN PROTEIN, PUTATIVE (AFU_ORTHOLOGUE AFUA_5G10920)-RELATED"/>
    <property type="match status" value="1"/>
</dbReference>
<dbReference type="InterPro" id="IPR045122">
    <property type="entry name" value="Csc1-like"/>
</dbReference>
<dbReference type="AlphaFoldDB" id="A0A9W8YMG4"/>
<feature type="transmembrane region" description="Helical" evidence="7">
    <location>
        <begin position="456"/>
        <end position="481"/>
    </location>
</feature>
<evidence type="ECO:0000259" key="10">
    <source>
        <dbReference type="Pfam" id="PF13967"/>
    </source>
</evidence>
<evidence type="ECO:0000313" key="12">
    <source>
        <dbReference type="EMBL" id="KAJ4386763.1"/>
    </source>
</evidence>
<protein>
    <submittedName>
        <fullName evidence="12">Phosphate metabolism protein 7</fullName>
    </submittedName>
</protein>
<feature type="domain" description="10TM putative phosphate transporter extracellular tail" evidence="9">
    <location>
        <begin position="777"/>
        <end position="867"/>
    </location>
</feature>